<dbReference type="OrthoDB" id="168412at2157"/>
<evidence type="ECO:0000313" key="2">
    <source>
        <dbReference type="EMBL" id="ARM75425.1"/>
    </source>
</evidence>
<dbReference type="PANTHER" id="PTHR35901:SF1">
    <property type="entry name" value="EXONUCLEASE VAPC9"/>
    <property type="match status" value="1"/>
</dbReference>
<dbReference type="InterPro" id="IPR029060">
    <property type="entry name" value="PIN-like_dom_sf"/>
</dbReference>
<sequence>MSYVIDSSSIYKAIIEKKANVLGGNYTISLAKFELGNIIWKEVFLRKKILQNEGISLLNLIVNILDTMCFKQVNIIEAEKLAILKGITFYDASYLWLAKELNIPLVSEDEKLKNKIDGEIETLSLDNIL</sequence>
<dbReference type="InterPro" id="IPR051619">
    <property type="entry name" value="TypeII_TA_RNase_PINc/VapC"/>
</dbReference>
<dbReference type="CDD" id="cd09873">
    <property type="entry name" value="PIN_Pae0151-like"/>
    <property type="match status" value="1"/>
</dbReference>
<dbReference type="RefSeq" id="WP_148691195.1">
    <property type="nucleotide sequence ID" value="NZ_CP020477.1"/>
</dbReference>
<dbReference type="AlphaFoldDB" id="A0A1W6JYV9"/>
<name>A0A1W6JYV9_9CREN</name>
<evidence type="ECO:0000313" key="3">
    <source>
        <dbReference type="Proteomes" id="UP000193404"/>
    </source>
</evidence>
<proteinExistence type="predicted"/>
<gene>
    <name evidence="2" type="ORF">B6F84_04865</name>
</gene>
<dbReference type="PANTHER" id="PTHR35901">
    <property type="entry name" value="RIBONUCLEASE VAPC3"/>
    <property type="match status" value="1"/>
</dbReference>
<reference evidence="2 3" key="1">
    <citation type="submission" date="2017-03" db="EMBL/GenBank/DDBJ databases">
        <title>Sulfur activation and transportation mechanism of thermophilic Archaea Acidianus manzaensis YN-25.</title>
        <authorList>
            <person name="Ma Y."/>
            <person name="Yang Y."/>
            <person name="Xia J."/>
        </authorList>
    </citation>
    <scope>NUCLEOTIDE SEQUENCE [LARGE SCALE GENOMIC DNA]</scope>
    <source>
        <strain evidence="2 3">YN-25</strain>
    </source>
</reference>
<protein>
    <submittedName>
        <fullName evidence="2">Toxin VapC</fullName>
    </submittedName>
</protein>
<keyword evidence="1" id="KW-0460">Magnesium</keyword>
<dbReference type="InterPro" id="IPR044153">
    <property type="entry name" value="PIN_Pae0151-like"/>
</dbReference>
<dbReference type="GeneID" id="41590227"/>
<dbReference type="SUPFAM" id="SSF88723">
    <property type="entry name" value="PIN domain-like"/>
    <property type="match status" value="1"/>
</dbReference>
<dbReference type="EMBL" id="CP020477">
    <property type="protein sequence ID" value="ARM75425.1"/>
    <property type="molecule type" value="Genomic_DNA"/>
</dbReference>
<organism evidence="2 3">
    <name type="scientific">Acidianus manzaensis</name>
    <dbReference type="NCBI Taxonomy" id="282676"/>
    <lineage>
        <taxon>Archaea</taxon>
        <taxon>Thermoproteota</taxon>
        <taxon>Thermoprotei</taxon>
        <taxon>Sulfolobales</taxon>
        <taxon>Sulfolobaceae</taxon>
        <taxon>Acidianus</taxon>
    </lineage>
</organism>
<dbReference type="Proteomes" id="UP000193404">
    <property type="component" value="Chromosome"/>
</dbReference>
<dbReference type="Gene3D" id="3.40.50.1010">
    <property type="entry name" value="5'-nuclease"/>
    <property type="match status" value="1"/>
</dbReference>
<dbReference type="KEGG" id="aman:B6F84_04865"/>
<accession>A0A1W6JYV9</accession>
<evidence type="ECO:0000256" key="1">
    <source>
        <dbReference type="ARBA" id="ARBA00022842"/>
    </source>
</evidence>
<keyword evidence="3" id="KW-1185">Reference proteome</keyword>
<dbReference type="STRING" id="282676.B6F84_04865"/>